<organism evidence="14 15">
    <name type="scientific">Caproiciproducens faecalis</name>
    <dbReference type="NCBI Taxonomy" id="2820301"/>
    <lineage>
        <taxon>Bacteria</taxon>
        <taxon>Bacillati</taxon>
        <taxon>Bacillota</taxon>
        <taxon>Clostridia</taxon>
        <taxon>Eubacteriales</taxon>
        <taxon>Acutalibacteraceae</taxon>
        <taxon>Caproiciproducens</taxon>
    </lineage>
</organism>
<keyword evidence="9 12" id="KW-1133">Transmembrane helix</keyword>
<dbReference type="InterPro" id="IPR006135">
    <property type="entry name" value="T3SS_substrate_exporter"/>
</dbReference>
<evidence type="ECO:0000256" key="6">
    <source>
        <dbReference type="ARBA" id="ARBA00022692"/>
    </source>
</evidence>
<feature type="transmembrane region" description="Helical" evidence="12">
    <location>
        <begin position="144"/>
        <end position="162"/>
    </location>
</feature>
<comment type="subcellular location">
    <subcellularLocation>
        <location evidence="1">Cell membrane</location>
        <topology evidence="1">Multi-pass membrane protein</topology>
    </subcellularLocation>
</comment>
<keyword evidence="14" id="KW-0282">Flagellum</keyword>
<dbReference type="RefSeq" id="WP_219965769.1">
    <property type="nucleotide sequence ID" value="NZ_JAGFNZ010000004.1"/>
</dbReference>
<feature type="transmembrane region" description="Helical" evidence="12">
    <location>
        <begin position="182"/>
        <end position="209"/>
    </location>
</feature>
<evidence type="ECO:0000256" key="3">
    <source>
        <dbReference type="ARBA" id="ARBA00021622"/>
    </source>
</evidence>
<keyword evidence="4 12" id="KW-0813">Transport</keyword>
<comment type="function">
    <text evidence="12">Required for formation of the rod structure in the basal body of the flagellar apparatus. Together with FliI and FliH, may constitute the export apparatus of flagellin.</text>
</comment>
<dbReference type="InterPro" id="IPR006136">
    <property type="entry name" value="FlhB"/>
</dbReference>
<dbReference type="PANTHER" id="PTHR30531:SF12">
    <property type="entry name" value="FLAGELLAR BIOSYNTHETIC PROTEIN FLHB"/>
    <property type="match status" value="1"/>
</dbReference>
<evidence type="ECO:0000256" key="12">
    <source>
        <dbReference type="RuleBase" id="RU364091"/>
    </source>
</evidence>
<evidence type="ECO:0000256" key="13">
    <source>
        <dbReference type="SAM" id="MobiDB-lite"/>
    </source>
</evidence>
<feature type="transmembrane region" description="Helical" evidence="12">
    <location>
        <begin position="84"/>
        <end position="106"/>
    </location>
</feature>
<dbReference type="PRINTS" id="PR00950">
    <property type="entry name" value="TYPE3IMSPROT"/>
</dbReference>
<dbReference type="InterPro" id="IPR029025">
    <property type="entry name" value="T3SS_substrate_exporter_C"/>
</dbReference>
<proteinExistence type="inferred from homology"/>
<dbReference type="EMBL" id="JAGFNZ010000004">
    <property type="protein sequence ID" value="MBW7573366.1"/>
    <property type="molecule type" value="Genomic_DNA"/>
</dbReference>
<evidence type="ECO:0000313" key="15">
    <source>
        <dbReference type="Proteomes" id="UP000719942"/>
    </source>
</evidence>
<comment type="caution">
    <text evidence="14">The sequence shown here is derived from an EMBL/GenBank/DDBJ whole genome shotgun (WGS) entry which is preliminary data.</text>
</comment>
<keyword evidence="5 12" id="KW-1003">Cell membrane</keyword>
<gene>
    <name evidence="12 14" type="primary">flhB</name>
    <name evidence="14" type="ORF">J5W02_11155</name>
</gene>
<evidence type="ECO:0000256" key="7">
    <source>
        <dbReference type="ARBA" id="ARBA00022795"/>
    </source>
</evidence>
<dbReference type="Gene3D" id="3.40.1690.10">
    <property type="entry name" value="secretion proteins EscU"/>
    <property type="match status" value="1"/>
</dbReference>
<feature type="region of interest" description="Disordered" evidence="13">
    <location>
        <begin position="1"/>
        <end position="20"/>
    </location>
</feature>
<evidence type="ECO:0000256" key="4">
    <source>
        <dbReference type="ARBA" id="ARBA00022448"/>
    </source>
</evidence>
<evidence type="ECO:0000256" key="1">
    <source>
        <dbReference type="ARBA" id="ARBA00004651"/>
    </source>
</evidence>
<evidence type="ECO:0000256" key="11">
    <source>
        <dbReference type="ARBA" id="ARBA00023225"/>
    </source>
</evidence>
<keyword evidence="8 12" id="KW-0653">Protein transport</keyword>
<evidence type="ECO:0000313" key="14">
    <source>
        <dbReference type="EMBL" id="MBW7573366.1"/>
    </source>
</evidence>
<reference evidence="14 15" key="1">
    <citation type="submission" date="2021-03" db="EMBL/GenBank/DDBJ databases">
        <title>Caproiciproducens sp. nov. isolated from feces of cow.</title>
        <authorList>
            <person name="Choi J.-Y."/>
        </authorList>
    </citation>
    <scope>NUCLEOTIDE SEQUENCE [LARGE SCALE GENOMIC DNA]</scope>
    <source>
        <strain evidence="14 15">AGMB10547</strain>
    </source>
</reference>
<keyword evidence="7 12" id="KW-1005">Bacterial flagellum biogenesis</keyword>
<dbReference type="SUPFAM" id="SSF160544">
    <property type="entry name" value="EscU C-terminal domain-like"/>
    <property type="match status" value="1"/>
</dbReference>
<keyword evidence="6 12" id="KW-0812">Transmembrane</keyword>
<keyword evidence="14" id="KW-0966">Cell projection</keyword>
<protein>
    <recommendedName>
        <fullName evidence="3 12">Flagellar biosynthetic protein FlhB</fullName>
    </recommendedName>
</protein>
<dbReference type="Gene3D" id="6.10.250.2080">
    <property type="match status" value="1"/>
</dbReference>
<comment type="similarity">
    <text evidence="2 12">Belongs to the type III secretion exporter family.</text>
</comment>
<sequence length="353" mass="40824">MADSSKTEKATPKKREDERKKGNIFQSSDVISALSILSLFMVLKTVLPFMYHYLSNYLSKYIAYTKTVPVLSSEFAMDVAKDTMIALFLLAGPIMLTSIAVGVIATGAQTRFKVSKENLKMKFSRLSPLRGIKRMFSIRSITELVKAMLKISIVFYILYASFMKIAKYFTQLMYEDIFSAVLFILNSIMDIVIQLSIAFIFIAALDYLYQWWEYERNIKMSKQEIKEEYKQMEGDPQIKGQIKERQRKMSMQRMMQQVPTADVIVRNPTHFAVALKYDIEKNSAPIVVAKGQDYVALKIIEIAEQNHIPMTENVQLARALYKAVDVNREIPEEYYVILAEIMAWVYSMKKEIR</sequence>
<dbReference type="Proteomes" id="UP000719942">
    <property type="component" value="Unassembled WGS sequence"/>
</dbReference>
<evidence type="ECO:0000256" key="2">
    <source>
        <dbReference type="ARBA" id="ARBA00010690"/>
    </source>
</evidence>
<name>A0ABS7DQH7_9FIRM</name>
<evidence type="ECO:0000256" key="10">
    <source>
        <dbReference type="ARBA" id="ARBA00023136"/>
    </source>
</evidence>
<accession>A0ABS7DQH7</accession>
<dbReference type="NCBIfam" id="TIGR00328">
    <property type="entry name" value="flhB"/>
    <property type="match status" value="1"/>
</dbReference>
<evidence type="ECO:0000256" key="9">
    <source>
        <dbReference type="ARBA" id="ARBA00022989"/>
    </source>
</evidence>
<keyword evidence="14" id="KW-0969">Cilium</keyword>
<evidence type="ECO:0000256" key="5">
    <source>
        <dbReference type="ARBA" id="ARBA00022475"/>
    </source>
</evidence>
<dbReference type="Pfam" id="PF01312">
    <property type="entry name" value="Bac_export_2"/>
    <property type="match status" value="1"/>
</dbReference>
<keyword evidence="15" id="KW-1185">Reference proteome</keyword>
<keyword evidence="11 12" id="KW-1006">Bacterial flagellum protein export</keyword>
<feature type="transmembrane region" description="Helical" evidence="12">
    <location>
        <begin position="30"/>
        <end position="51"/>
    </location>
</feature>
<evidence type="ECO:0000256" key="8">
    <source>
        <dbReference type="ARBA" id="ARBA00022927"/>
    </source>
</evidence>
<dbReference type="PANTHER" id="PTHR30531">
    <property type="entry name" value="FLAGELLAR BIOSYNTHETIC PROTEIN FLHB"/>
    <property type="match status" value="1"/>
</dbReference>
<keyword evidence="10 12" id="KW-0472">Membrane</keyword>